<dbReference type="GO" id="GO:0003723">
    <property type="term" value="F:RNA binding"/>
    <property type="evidence" value="ECO:0007669"/>
    <property type="project" value="UniProtKB-UniRule"/>
</dbReference>
<dbReference type="Proteomes" id="UP000799444">
    <property type="component" value="Unassembled WGS sequence"/>
</dbReference>
<comment type="caution">
    <text evidence="4">The sequence shown here is derived from an EMBL/GenBank/DDBJ whole genome shotgun (WGS) entry which is preliminary data.</text>
</comment>
<dbReference type="InterPro" id="IPR035979">
    <property type="entry name" value="RBD_domain_sf"/>
</dbReference>
<evidence type="ECO:0000259" key="3">
    <source>
        <dbReference type="PROSITE" id="PS50102"/>
    </source>
</evidence>
<reference evidence="4" key="1">
    <citation type="journal article" date="2020" name="Stud. Mycol.">
        <title>101 Dothideomycetes genomes: a test case for predicting lifestyles and emergence of pathogens.</title>
        <authorList>
            <person name="Haridas S."/>
            <person name="Albert R."/>
            <person name="Binder M."/>
            <person name="Bloem J."/>
            <person name="Labutti K."/>
            <person name="Salamov A."/>
            <person name="Andreopoulos B."/>
            <person name="Baker S."/>
            <person name="Barry K."/>
            <person name="Bills G."/>
            <person name="Bluhm B."/>
            <person name="Cannon C."/>
            <person name="Castanera R."/>
            <person name="Culley D."/>
            <person name="Daum C."/>
            <person name="Ezra D."/>
            <person name="Gonzalez J."/>
            <person name="Henrissat B."/>
            <person name="Kuo A."/>
            <person name="Liang C."/>
            <person name="Lipzen A."/>
            <person name="Lutzoni F."/>
            <person name="Magnuson J."/>
            <person name="Mondo S."/>
            <person name="Nolan M."/>
            <person name="Ohm R."/>
            <person name="Pangilinan J."/>
            <person name="Park H.-J."/>
            <person name="Ramirez L."/>
            <person name="Alfaro M."/>
            <person name="Sun H."/>
            <person name="Tritt A."/>
            <person name="Yoshinaga Y."/>
            <person name="Zwiers L.-H."/>
            <person name="Turgeon B."/>
            <person name="Goodwin S."/>
            <person name="Spatafora J."/>
            <person name="Crous P."/>
            <person name="Grigoriev I."/>
        </authorList>
    </citation>
    <scope>NUCLEOTIDE SEQUENCE</scope>
    <source>
        <strain evidence="4">CBS 125425</strain>
    </source>
</reference>
<keyword evidence="1 2" id="KW-0694">RNA-binding</keyword>
<evidence type="ECO:0000256" key="2">
    <source>
        <dbReference type="PROSITE-ProRule" id="PRU00176"/>
    </source>
</evidence>
<dbReference type="Gene3D" id="3.30.70.330">
    <property type="match status" value="2"/>
</dbReference>
<keyword evidence="4" id="KW-0687">Ribonucleoprotein</keyword>
<dbReference type="Pfam" id="PF00076">
    <property type="entry name" value="RRM_1"/>
    <property type="match status" value="2"/>
</dbReference>
<dbReference type="InterPro" id="IPR000504">
    <property type="entry name" value="RRM_dom"/>
</dbReference>
<dbReference type="SUPFAM" id="SSF54928">
    <property type="entry name" value="RNA-binding domain, RBD"/>
    <property type="match status" value="1"/>
</dbReference>
<dbReference type="InterPro" id="IPR012677">
    <property type="entry name" value="Nucleotide-bd_a/b_plait_sf"/>
</dbReference>
<dbReference type="EMBL" id="ML996106">
    <property type="protein sequence ID" value="KAF2739079.1"/>
    <property type="molecule type" value="Genomic_DNA"/>
</dbReference>
<dbReference type="GO" id="GO:1990904">
    <property type="term" value="C:ribonucleoprotein complex"/>
    <property type="evidence" value="ECO:0007669"/>
    <property type="project" value="UniProtKB-KW"/>
</dbReference>
<evidence type="ECO:0000256" key="1">
    <source>
        <dbReference type="ARBA" id="ARBA00022884"/>
    </source>
</evidence>
<organism evidence="4 5">
    <name type="scientific">Polyplosphaeria fusca</name>
    <dbReference type="NCBI Taxonomy" id="682080"/>
    <lineage>
        <taxon>Eukaryota</taxon>
        <taxon>Fungi</taxon>
        <taxon>Dikarya</taxon>
        <taxon>Ascomycota</taxon>
        <taxon>Pezizomycotina</taxon>
        <taxon>Dothideomycetes</taxon>
        <taxon>Pleosporomycetidae</taxon>
        <taxon>Pleosporales</taxon>
        <taxon>Tetraplosphaeriaceae</taxon>
        <taxon>Polyplosphaeria</taxon>
    </lineage>
</organism>
<evidence type="ECO:0000313" key="4">
    <source>
        <dbReference type="EMBL" id="KAF2739079.1"/>
    </source>
</evidence>
<gene>
    <name evidence="4" type="ORF">EJ04DRAFT_519998</name>
</gene>
<protein>
    <submittedName>
        <fullName evidence="4">U2 small nuclear ribonucleoprotein B</fullName>
    </submittedName>
</protein>
<keyword evidence="5" id="KW-1185">Reference proteome</keyword>
<dbReference type="FunFam" id="3.30.70.330:FF:000029">
    <property type="entry name" value="U2 small nuclear ribonucleoprotein B"/>
    <property type="match status" value="1"/>
</dbReference>
<sequence>MADNMEAVTGGVADNPAEPVQVSTIYINNLEEREKIEDMIVILKALFAKYGNIVDVIMKKSLKRKGQAFLVFESPQEARAALIMDKFTMHGKAMNVAMARSLSDATVKRRAPTKFDEHKKHRTILKKQKEVAEAKEAMNKPQAAADKPRIKTGAQAVPSQFVPPNKTIVLEDLPADADQEMLTALFDRFEGFKELRFVKFRNMGFVEFADASFAIAAKENMAGQPIGAEQKPLLVSYQRT</sequence>
<feature type="domain" description="RRM" evidence="3">
    <location>
        <begin position="23"/>
        <end position="101"/>
    </location>
</feature>
<dbReference type="PROSITE" id="PS50102">
    <property type="entry name" value="RRM"/>
    <property type="match status" value="2"/>
</dbReference>
<dbReference type="PANTHER" id="PTHR10501">
    <property type="entry name" value="U1 SMALL NUCLEAR RIBONUCLEOPROTEIN A/U2 SMALL NUCLEAR RIBONUCLEOPROTEIN B"/>
    <property type="match status" value="1"/>
</dbReference>
<name>A0A9P4V5S3_9PLEO</name>
<dbReference type="SMART" id="SM00360">
    <property type="entry name" value="RRM"/>
    <property type="match status" value="2"/>
</dbReference>
<dbReference type="AlphaFoldDB" id="A0A9P4V5S3"/>
<proteinExistence type="predicted"/>
<dbReference type="OrthoDB" id="266020at2759"/>
<accession>A0A9P4V5S3</accession>
<evidence type="ECO:0000313" key="5">
    <source>
        <dbReference type="Proteomes" id="UP000799444"/>
    </source>
</evidence>
<dbReference type="CDD" id="cd12247">
    <property type="entry name" value="RRM2_U1A_like"/>
    <property type="match status" value="1"/>
</dbReference>
<feature type="domain" description="RRM" evidence="3">
    <location>
        <begin position="166"/>
        <end position="240"/>
    </location>
</feature>